<evidence type="ECO:0000256" key="4">
    <source>
        <dbReference type="ARBA" id="ARBA00023235"/>
    </source>
</evidence>
<dbReference type="RefSeq" id="WP_066958291.1">
    <property type="nucleotide sequence ID" value="NZ_BCNX01000009.1"/>
</dbReference>
<feature type="binding site" evidence="5">
    <location>
        <begin position="100"/>
        <end position="103"/>
    </location>
    <ligand>
        <name>substrate</name>
    </ligand>
</feature>
<dbReference type="InterPro" id="IPR004788">
    <property type="entry name" value="Ribose5P_isomerase_type_A"/>
</dbReference>
<comment type="pathway">
    <text evidence="5">Carbohydrate degradation; pentose phosphate pathway; D-ribose 5-phosphate from D-ribulose 5-phosphate (non-oxidative stage): step 1/1.</text>
</comment>
<dbReference type="PANTHER" id="PTHR11934">
    <property type="entry name" value="RIBOSE-5-PHOSPHATE ISOMERASE"/>
    <property type="match status" value="1"/>
</dbReference>
<dbReference type="SUPFAM" id="SSF100950">
    <property type="entry name" value="NagB/RpiA/CoA transferase-like"/>
    <property type="match status" value="1"/>
</dbReference>
<dbReference type="GO" id="GO:0006014">
    <property type="term" value="P:D-ribose metabolic process"/>
    <property type="evidence" value="ECO:0007669"/>
    <property type="project" value="TreeGrafter"/>
</dbReference>
<dbReference type="Proteomes" id="UP000326500">
    <property type="component" value="Unassembled WGS sequence"/>
</dbReference>
<name>A0A1G9BR82_9EURY</name>
<keyword evidence="7" id="KW-1185">Reference proteome</keyword>
<dbReference type="NCBIfam" id="NF001924">
    <property type="entry name" value="PRK00702.1"/>
    <property type="match status" value="1"/>
</dbReference>
<feature type="binding site" evidence="5">
    <location>
        <begin position="31"/>
        <end position="34"/>
    </location>
    <ligand>
        <name>substrate</name>
    </ligand>
</feature>
<dbReference type="STRING" id="2200.GCA_001571405_01880"/>
<dbReference type="EC" id="5.3.1.6" evidence="5"/>
<feature type="binding site" evidence="5">
    <location>
        <position position="127"/>
    </location>
    <ligand>
        <name>substrate</name>
    </ligand>
</feature>
<dbReference type="Gene3D" id="3.40.50.1360">
    <property type="match status" value="1"/>
</dbReference>
<dbReference type="FunFam" id="3.40.50.1360:FF:000001">
    <property type="entry name" value="Ribose-5-phosphate isomerase A"/>
    <property type="match status" value="1"/>
</dbReference>
<dbReference type="HAMAP" id="MF_00170">
    <property type="entry name" value="Rib_5P_isom_A"/>
    <property type="match status" value="1"/>
</dbReference>
<dbReference type="Pfam" id="PF06026">
    <property type="entry name" value="Rib_5-P_isom_A"/>
    <property type="match status" value="1"/>
</dbReference>
<sequence>MNAAEQVGSKRNAGYRAADMVEDGMIVGLGTGSTVFFAMERLGERIAGEGLSIAGIPTSYQAALRARQYGIPITSLDEHPEIDIAIDGADQVDPDLNLIKGRGAALLREKCVCDATRRMLIVVDQTKMVDTLSAPVPVEVLPFASASVSRRLTLLDGRPVLREGIKKDGPVITDNGNFILDCDFGAIADPRHLEAEVASIPGALECGLFTAYGEKIVVIVGEEKGCRIVSLR</sequence>
<comment type="subunit">
    <text evidence="5">Homodimer.</text>
</comment>
<dbReference type="NCBIfam" id="TIGR00021">
    <property type="entry name" value="rpiA"/>
    <property type="match status" value="1"/>
</dbReference>
<evidence type="ECO:0000256" key="3">
    <source>
        <dbReference type="ARBA" id="ARBA00011881"/>
    </source>
</evidence>
<proteinExistence type="inferred from homology"/>
<comment type="catalytic activity">
    <reaction evidence="1 5">
        <text>aldehydo-D-ribose 5-phosphate = D-ribulose 5-phosphate</text>
        <dbReference type="Rhea" id="RHEA:14657"/>
        <dbReference type="ChEBI" id="CHEBI:58121"/>
        <dbReference type="ChEBI" id="CHEBI:58273"/>
        <dbReference type="EC" id="5.3.1.6"/>
    </reaction>
</comment>
<dbReference type="AlphaFoldDB" id="A0A1G9BR82"/>
<dbReference type="FunFam" id="3.30.70.260:FF:000018">
    <property type="entry name" value="Ribose-5-phosphate isomerase A"/>
    <property type="match status" value="1"/>
</dbReference>
<gene>
    <name evidence="5" type="primary">rpiA</name>
    <name evidence="6" type="ORF">SAMN04488571_11065</name>
</gene>
<comment type="function">
    <text evidence="5">Catalyzes the reversible conversion of ribose-5-phosphate to ribulose 5-phosphate.</text>
</comment>
<dbReference type="PANTHER" id="PTHR11934:SF0">
    <property type="entry name" value="RIBOSE-5-PHOSPHATE ISOMERASE"/>
    <property type="match status" value="1"/>
</dbReference>
<dbReference type="GO" id="GO:0009052">
    <property type="term" value="P:pentose-phosphate shunt, non-oxidative branch"/>
    <property type="evidence" value="ECO:0007669"/>
    <property type="project" value="UniProtKB-UniRule"/>
</dbReference>
<dbReference type="OrthoDB" id="19013at2157"/>
<comment type="subunit">
    <text evidence="3">Homotetramer.</text>
</comment>
<dbReference type="GO" id="GO:0004751">
    <property type="term" value="F:ribose-5-phosphate isomerase activity"/>
    <property type="evidence" value="ECO:0007669"/>
    <property type="project" value="UniProtKB-UniRule"/>
</dbReference>
<keyword evidence="4 5" id="KW-0413">Isomerase</keyword>
<comment type="similarity">
    <text evidence="2 5">Belongs to the ribose 5-phosphate isomerase family.</text>
</comment>
<dbReference type="CDD" id="cd01398">
    <property type="entry name" value="RPI_A"/>
    <property type="match status" value="1"/>
</dbReference>
<reference evidence="6 7" key="1">
    <citation type="submission" date="2016-10" db="EMBL/GenBank/DDBJ databases">
        <authorList>
            <person name="Varghese N."/>
            <person name="Submissions S."/>
        </authorList>
    </citation>
    <scope>NUCLEOTIDE SEQUENCE [LARGE SCALE GENOMIC DNA]</scope>
    <source>
        <strain evidence="6 7">DSM 2373</strain>
    </source>
</reference>
<protein>
    <recommendedName>
        <fullName evidence="5">Ribose-5-phosphate isomerase A</fullName>
        <ecNumber evidence="5">5.3.1.6</ecNumber>
    </recommendedName>
    <alternativeName>
        <fullName evidence="5">Phosphoriboisomerase A</fullName>
        <shortName evidence="5">PRI</shortName>
    </alternativeName>
</protein>
<dbReference type="Gene3D" id="3.30.70.260">
    <property type="match status" value="1"/>
</dbReference>
<evidence type="ECO:0000256" key="1">
    <source>
        <dbReference type="ARBA" id="ARBA00001713"/>
    </source>
</evidence>
<evidence type="ECO:0000313" key="6">
    <source>
        <dbReference type="EMBL" id="SDK41913.1"/>
    </source>
</evidence>
<evidence type="ECO:0000313" key="7">
    <source>
        <dbReference type="Proteomes" id="UP000326500"/>
    </source>
</evidence>
<evidence type="ECO:0000256" key="5">
    <source>
        <dbReference type="HAMAP-Rule" id="MF_00170"/>
    </source>
</evidence>
<accession>A0A1G9BR82</accession>
<feature type="active site" description="Proton acceptor" evidence="5">
    <location>
        <position position="109"/>
    </location>
</feature>
<dbReference type="GO" id="GO:0005829">
    <property type="term" value="C:cytosol"/>
    <property type="evidence" value="ECO:0007669"/>
    <property type="project" value="TreeGrafter"/>
</dbReference>
<dbReference type="UniPathway" id="UPA00115">
    <property type="reaction ID" value="UER00412"/>
</dbReference>
<evidence type="ECO:0000256" key="2">
    <source>
        <dbReference type="ARBA" id="ARBA00008088"/>
    </source>
</evidence>
<feature type="binding site" evidence="5">
    <location>
        <begin position="87"/>
        <end position="90"/>
    </location>
    <ligand>
        <name>substrate</name>
    </ligand>
</feature>
<dbReference type="SUPFAM" id="SSF75445">
    <property type="entry name" value="D-ribose-5-phosphate isomerase (RpiA), lid domain"/>
    <property type="match status" value="1"/>
</dbReference>
<organism evidence="6 7">
    <name type="scientific">Methanoculleus thermophilus</name>
    <dbReference type="NCBI Taxonomy" id="2200"/>
    <lineage>
        <taxon>Archaea</taxon>
        <taxon>Methanobacteriati</taxon>
        <taxon>Methanobacteriota</taxon>
        <taxon>Stenosarchaea group</taxon>
        <taxon>Methanomicrobia</taxon>
        <taxon>Methanomicrobiales</taxon>
        <taxon>Methanomicrobiaceae</taxon>
        <taxon>Methanoculleus</taxon>
    </lineage>
</organism>
<dbReference type="InterPro" id="IPR037171">
    <property type="entry name" value="NagB/RpiA_transferase-like"/>
</dbReference>
<dbReference type="InterPro" id="IPR020672">
    <property type="entry name" value="Ribose5P_isomerase_typA_subgr"/>
</dbReference>
<dbReference type="EMBL" id="FNFT01000010">
    <property type="protein sequence ID" value="SDK41913.1"/>
    <property type="molecule type" value="Genomic_DNA"/>
</dbReference>